<sequence>MKHLSNGLVSVFSKFTIDQNGDHTTRVGIVTYATNVVTRHNLTDFSNTAELLQALSKLTSYCSFELLSTQNYKNMKRVPLIVLIGANYDHDGFQSLEEVAIRIKAAALTLWISVMRVQKVH</sequence>
<dbReference type="WBParaSite" id="ES5_v2.g24270.t1">
    <property type="protein sequence ID" value="ES5_v2.g24270.t1"/>
    <property type="gene ID" value="ES5_v2.g24270"/>
</dbReference>
<protein>
    <submittedName>
        <fullName evidence="2">VWFA domain-containing protein</fullName>
    </submittedName>
</protein>
<dbReference type="Proteomes" id="UP000887579">
    <property type="component" value="Unplaced"/>
</dbReference>
<evidence type="ECO:0000313" key="2">
    <source>
        <dbReference type="WBParaSite" id="ES5_v2.g24270.t1"/>
    </source>
</evidence>
<proteinExistence type="predicted"/>
<organism evidence="1 2">
    <name type="scientific">Panagrolaimus sp. ES5</name>
    <dbReference type="NCBI Taxonomy" id="591445"/>
    <lineage>
        <taxon>Eukaryota</taxon>
        <taxon>Metazoa</taxon>
        <taxon>Ecdysozoa</taxon>
        <taxon>Nematoda</taxon>
        <taxon>Chromadorea</taxon>
        <taxon>Rhabditida</taxon>
        <taxon>Tylenchina</taxon>
        <taxon>Panagrolaimomorpha</taxon>
        <taxon>Panagrolaimoidea</taxon>
        <taxon>Panagrolaimidae</taxon>
        <taxon>Panagrolaimus</taxon>
    </lineage>
</organism>
<accession>A0AC34G3I1</accession>
<reference evidence="2" key="1">
    <citation type="submission" date="2022-11" db="UniProtKB">
        <authorList>
            <consortium name="WormBaseParasite"/>
        </authorList>
    </citation>
    <scope>IDENTIFICATION</scope>
</reference>
<evidence type="ECO:0000313" key="1">
    <source>
        <dbReference type="Proteomes" id="UP000887579"/>
    </source>
</evidence>
<name>A0AC34G3I1_9BILA</name>